<name>A0A397TE68_9GLOM</name>
<protein>
    <recommendedName>
        <fullName evidence="1">TLDc domain-containing protein</fullName>
    </recommendedName>
</protein>
<evidence type="ECO:0000313" key="2">
    <source>
        <dbReference type="EMBL" id="RIA95619.1"/>
    </source>
</evidence>
<evidence type="ECO:0000313" key="3">
    <source>
        <dbReference type="Proteomes" id="UP000265703"/>
    </source>
</evidence>
<dbReference type="Pfam" id="PF07534">
    <property type="entry name" value="TLD"/>
    <property type="match status" value="1"/>
</dbReference>
<dbReference type="EMBL" id="QKYT01000058">
    <property type="protein sequence ID" value="RIA95619.1"/>
    <property type="molecule type" value="Genomic_DNA"/>
</dbReference>
<proteinExistence type="predicted"/>
<accession>A0A397TE68</accession>
<dbReference type="InterPro" id="IPR006571">
    <property type="entry name" value="TLDc_dom"/>
</dbReference>
<dbReference type="OrthoDB" id="2445338at2759"/>
<reference evidence="2 3" key="1">
    <citation type="submission" date="2018-06" db="EMBL/GenBank/DDBJ databases">
        <title>Comparative genomics reveals the genomic features of Rhizophagus irregularis, R. cerebriforme, R. diaphanum and Gigaspora rosea, and their symbiotic lifestyle signature.</title>
        <authorList>
            <person name="Morin E."/>
            <person name="San Clemente H."/>
            <person name="Chen E.C.H."/>
            <person name="De La Providencia I."/>
            <person name="Hainaut M."/>
            <person name="Kuo A."/>
            <person name="Kohler A."/>
            <person name="Murat C."/>
            <person name="Tang N."/>
            <person name="Roy S."/>
            <person name="Loubradou J."/>
            <person name="Henrissat B."/>
            <person name="Grigoriev I.V."/>
            <person name="Corradi N."/>
            <person name="Roux C."/>
            <person name="Martin F.M."/>
        </authorList>
    </citation>
    <scope>NUCLEOTIDE SEQUENCE [LARGE SCALE GENOMIC DNA]</scope>
    <source>
        <strain evidence="2 3">DAOM 227022</strain>
    </source>
</reference>
<sequence>MDLQAWKSDREYAFTKDSFIFSFNDRIENYILSRVMDENKATFNRFEYGSSFGSSDLDILCMFGDNLSKKASYEKSIRDGNKFTVEECELYRIYKF</sequence>
<feature type="domain" description="TLDc" evidence="1">
    <location>
        <begin position="4"/>
        <end position="93"/>
    </location>
</feature>
<dbReference type="Proteomes" id="UP000265703">
    <property type="component" value="Unassembled WGS sequence"/>
</dbReference>
<organism evidence="2 3">
    <name type="scientific">Glomus cerebriforme</name>
    <dbReference type="NCBI Taxonomy" id="658196"/>
    <lineage>
        <taxon>Eukaryota</taxon>
        <taxon>Fungi</taxon>
        <taxon>Fungi incertae sedis</taxon>
        <taxon>Mucoromycota</taxon>
        <taxon>Glomeromycotina</taxon>
        <taxon>Glomeromycetes</taxon>
        <taxon>Glomerales</taxon>
        <taxon>Glomeraceae</taxon>
        <taxon>Glomus</taxon>
    </lineage>
</organism>
<gene>
    <name evidence="2" type="ORF">C1645_816441</name>
</gene>
<keyword evidence="3" id="KW-1185">Reference proteome</keyword>
<evidence type="ECO:0000259" key="1">
    <source>
        <dbReference type="Pfam" id="PF07534"/>
    </source>
</evidence>
<dbReference type="AlphaFoldDB" id="A0A397TE68"/>
<comment type="caution">
    <text evidence="2">The sequence shown here is derived from an EMBL/GenBank/DDBJ whole genome shotgun (WGS) entry which is preliminary data.</text>
</comment>